<protein>
    <recommendedName>
        <fullName evidence="3">Chromatin target of PRMT1 protein C-terminal domain-containing protein</fullName>
    </recommendedName>
</protein>
<dbReference type="GO" id="GO:0003723">
    <property type="term" value="F:RNA binding"/>
    <property type="evidence" value="ECO:0007669"/>
    <property type="project" value="UniProtKB-KW"/>
</dbReference>
<gene>
    <name evidence="4" type="ORF">PBS003_LOCUS4129</name>
</gene>
<comment type="caution">
    <text evidence="4">The sequence shown here is derived from an EMBL/GenBank/DDBJ whole genome shotgun (WGS) entry which is preliminary data.</text>
</comment>
<feature type="region of interest" description="Disordered" evidence="2">
    <location>
        <begin position="1"/>
        <end position="25"/>
    </location>
</feature>
<reference evidence="4" key="1">
    <citation type="submission" date="2021-11" db="EMBL/GenBank/DDBJ databases">
        <authorList>
            <person name="Islam A."/>
            <person name="Islam S."/>
            <person name="Flora M.S."/>
            <person name="Rahman M."/>
            <person name="Ziaur R.M."/>
            <person name="Epstein J.H."/>
            <person name="Hassan M."/>
            <person name="Klassen M."/>
            <person name="Woodard K."/>
            <person name="Webb A."/>
            <person name="Webby R.J."/>
            <person name="El Zowalaty M.E."/>
        </authorList>
    </citation>
    <scope>NUCLEOTIDE SEQUENCE</scope>
    <source>
        <strain evidence="4">Pbs3</strain>
    </source>
</reference>
<feature type="compositionally biased region" description="Gly residues" evidence="2">
    <location>
        <begin position="155"/>
        <end position="170"/>
    </location>
</feature>
<dbReference type="EMBL" id="CAKKTJ010000168">
    <property type="protein sequence ID" value="CAH0477380.1"/>
    <property type="molecule type" value="Genomic_DNA"/>
</dbReference>
<organism evidence="4 5">
    <name type="scientific">Peronospora belbahrii</name>
    <dbReference type="NCBI Taxonomy" id="622444"/>
    <lineage>
        <taxon>Eukaryota</taxon>
        <taxon>Sar</taxon>
        <taxon>Stramenopiles</taxon>
        <taxon>Oomycota</taxon>
        <taxon>Peronosporomycetes</taxon>
        <taxon>Peronosporales</taxon>
        <taxon>Peronosporaceae</taxon>
        <taxon>Peronospora</taxon>
    </lineage>
</organism>
<feature type="compositionally biased region" description="Polar residues" evidence="2">
    <location>
        <begin position="224"/>
        <end position="235"/>
    </location>
</feature>
<dbReference type="SMART" id="SM01218">
    <property type="entry name" value="FoP_duplication"/>
    <property type="match status" value="1"/>
</dbReference>
<evidence type="ECO:0000313" key="4">
    <source>
        <dbReference type="EMBL" id="CAH0477380.1"/>
    </source>
</evidence>
<proteinExistence type="predicted"/>
<feature type="compositionally biased region" description="Basic residues" evidence="2">
    <location>
        <begin position="171"/>
        <end position="180"/>
    </location>
</feature>
<evidence type="ECO:0000313" key="5">
    <source>
        <dbReference type="Proteomes" id="UP001160483"/>
    </source>
</evidence>
<name>A0AAU9KVI0_9STRA</name>
<evidence type="ECO:0000259" key="3">
    <source>
        <dbReference type="SMART" id="SM01218"/>
    </source>
</evidence>
<dbReference type="InterPro" id="IPR025715">
    <property type="entry name" value="FoP_C"/>
</dbReference>
<feature type="region of interest" description="Disordered" evidence="2">
    <location>
        <begin position="107"/>
        <end position="134"/>
    </location>
</feature>
<feature type="region of interest" description="Disordered" evidence="2">
    <location>
        <begin position="148"/>
        <end position="187"/>
    </location>
</feature>
<feature type="domain" description="Chromatin target of PRMT1 protein C-terminal" evidence="3">
    <location>
        <begin position="132"/>
        <end position="226"/>
    </location>
</feature>
<feature type="region of interest" description="Disordered" evidence="2">
    <location>
        <begin position="47"/>
        <end position="66"/>
    </location>
</feature>
<accession>A0AAU9KVI0</accession>
<evidence type="ECO:0000256" key="1">
    <source>
        <dbReference type="ARBA" id="ARBA00022884"/>
    </source>
</evidence>
<dbReference type="AlphaFoldDB" id="A0AAU9KVI0"/>
<evidence type="ECO:0000256" key="2">
    <source>
        <dbReference type="SAM" id="MobiDB-lite"/>
    </source>
</evidence>
<dbReference type="Pfam" id="PF13865">
    <property type="entry name" value="FoP_duplication"/>
    <property type="match status" value="1"/>
</dbReference>
<keyword evidence="1" id="KW-0694">RNA-binding</keyword>
<feature type="region of interest" description="Disordered" evidence="2">
    <location>
        <begin position="220"/>
        <end position="246"/>
    </location>
</feature>
<dbReference type="Proteomes" id="UP001160483">
    <property type="component" value="Unassembled WGS sequence"/>
</dbReference>
<sequence>MYQRTGPPRVSIRGQRKIEQKTQHKKNIRAVIGVSTVPLSSRFTHLADETTPRTAKKKKQQQQQHQVTVVKRPKKKGKEQAVMHVVGGKKKMKVLVFDSNQIRQQKKLQEVTQNNRKKRQEVVSKHRKGLSTQDVKMKEDWTKKKSAFVQQNGERGAGYGGRGGRGSRGGRGGRRGRGGIKAKPLTGKDLDMDMDVYWHEAGKGPDPKAVQLDRQMEEYWAAKPTQNSDAASSTKIEPAPDATMES</sequence>
<feature type="compositionally biased region" description="Basic residues" evidence="2">
    <location>
        <begin position="115"/>
        <end position="129"/>
    </location>
</feature>